<protein>
    <recommendedName>
        <fullName evidence="3">Lipocalin-like domain-containing protein</fullName>
    </recommendedName>
</protein>
<organism evidence="1 2">
    <name type="scientific">Hymenobacter nitidus</name>
    <dbReference type="NCBI Taxonomy" id="2880929"/>
    <lineage>
        <taxon>Bacteria</taxon>
        <taxon>Pseudomonadati</taxon>
        <taxon>Bacteroidota</taxon>
        <taxon>Cytophagia</taxon>
        <taxon>Cytophagales</taxon>
        <taxon>Hymenobacteraceae</taxon>
        <taxon>Hymenobacter</taxon>
    </lineage>
</organism>
<dbReference type="EMBL" id="JAJADQ010000007">
    <property type="protein sequence ID" value="MCB2378777.1"/>
    <property type="molecule type" value="Genomic_DNA"/>
</dbReference>
<name>A0ABS8AGG1_9BACT</name>
<dbReference type="Proteomes" id="UP001165297">
    <property type="component" value="Unassembled WGS sequence"/>
</dbReference>
<accession>A0ABS8AGG1</accession>
<dbReference type="RefSeq" id="WP_226186899.1">
    <property type="nucleotide sequence ID" value="NZ_JAJADQ010000007.1"/>
</dbReference>
<comment type="caution">
    <text evidence="1">The sequence shown here is derived from an EMBL/GenBank/DDBJ whole genome shotgun (WGS) entry which is preliminary data.</text>
</comment>
<evidence type="ECO:0000313" key="2">
    <source>
        <dbReference type="Proteomes" id="UP001165297"/>
    </source>
</evidence>
<sequence>MYETTGQGPMELVIPCDYDDQFRFKNGGAYREERGTVRCSNETAETAGATSPGAWTMRANGDSLIVTGVNGDGLVLRNKWKITELSAGKLTLKRVFVGTTATNTRTVYLEKK</sequence>
<keyword evidence="2" id="KW-1185">Reference proteome</keyword>
<gene>
    <name evidence="1" type="ORF">LGH70_14340</name>
</gene>
<evidence type="ECO:0000313" key="1">
    <source>
        <dbReference type="EMBL" id="MCB2378777.1"/>
    </source>
</evidence>
<reference evidence="1" key="1">
    <citation type="submission" date="2021-10" db="EMBL/GenBank/DDBJ databases">
        <authorList>
            <person name="Dean J.D."/>
            <person name="Kim M.K."/>
            <person name="Newey C.N."/>
            <person name="Stoker T.S."/>
            <person name="Thompson D.W."/>
            <person name="Grose J.H."/>
        </authorList>
    </citation>
    <scope>NUCLEOTIDE SEQUENCE</scope>
    <source>
        <strain evidence="1">BT635</strain>
    </source>
</reference>
<proteinExistence type="predicted"/>
<evidence type="ECO:0008006" key="3">
    <source>
        <dbReference type="Google" id="ProtNLM"/>
    </source>
</evidence>